<evidence type="ECO:0000259" key="1">
    <source>
        <dbReference type="PROSITE" id="PS50011"/>
    </source>
</evidence>
<sequence>MSSTFSTPSQSTKSSFISVQPFPIPSPMYDGRATLSSFDHILPTTLTTAGSDDTQWDEFPYNSNFCLDERILEISKHPVTGGGYSDIWAGKLDGSLPVAIKIIREFNVPINEDAKRKLFRRIWREYLTWARMSHPNILPFLGYTHDFTRDSTFKLPALVSPWMDNGSLAVYIVNNPEAKRLPLLLGVGRALEYLHKHDIVHGDLRAVSRNILVSADGTPYLTDFGLSRSLGEVAGLTTTSEAAGTLRWMAPELLYNNPGEGRQPFQSKVTKASDVWAYGMTILEVLTGKEPYDSIATPAILTSLIILRKRPERPDLASVPELTDDVWSICLKCWAHMPPSRPSIPQVTRILNTVNPRAVNANPPRPHHLNTRSVVDNVYVSAGVAFKEVKAAFTELTPRPVQEVLKMIVKCPVYICWGM</sequence>
<dbReference type="GO" id="GO:0005524">
    <property type="term" value="F:ATP binding"/>
    <property type="evidence" value="ECO:0007669"/>
    <property type="project" value="InterPro"/>
</dbReference>
<protein>
    <recommendedName>
        <fullName evidence="1">Protein kinase domain-containing protein</fullName>
    </recommendedName>
</protein>
<gene>
    <name evidence="2" type="ORF">M422DRAFT_781075</name>
</gene>
<dbReference type="SUPFAM" id="SSF56112">
    <property type="entry name" value="Protein kinase-like (PK-like)"/>
    <property type="match status" value="1"/>
</dbReference>
<dbReference type="InterPro" id="IPR001245">
    <property type="entry name" value="Ser-Thr/Tyr_kinase_cat_dom"/>
</dbReference>
<reference evidence="2 3" key="1">
    <citation type="submission" date="2014-06" db="EMBL/GenBank/DDBJ databases">
        <title>Evolutionary Origins and Diversification of the Mycorrhizal Mutualists.</title>
        <authorList>
            <consortium name="DOE Joint Genome Institute"/>
            <consortium name="Mycorrhizal Genomics Consortium"/>
            <person name="Kohler A."/>
            <person name="Kuo A."/>
            <person name="Nagy L.G."/>
            <person name="Floudas D."/>
            <person name="Copeland A."/>
            <person name="Barry K.W."/>
            <person name="Cichocki N."/>
            <person name="Veneault-Fourrey C."/>
            <person name="LaButti K."/>
            <person name="Lindquist E.A."/>
            <person name="Lipzen A."/>
            <person name="Lundell T."/>
            <person name="Morin E."/>
            <person name="Murat C."/>
            <person name="Riley R."/>
            <person name="Ohm R."/>
            <person name="Sun H."/>
            <person name="Tunlid A."/>
            <person name="Henrissat B."/>
            <person name="Grigoriev I.V."/>
            <person name="Hibbett D.S."/>
            <person name="Martin F."/>
        </authorList>
    </citation>
    <scope>NUCLEOTIDE SEQUENCE [LARGE SCALE GENOMIC DNA]</scope>
    <source>
        <strain evidence="2 3">SS14</strain>
    </source>
</reference>
<keyword evidence="3" id="KW-1185">Reference proteome</keyword>
<name>A0A0C9U8X0_SPHS4</name>
<dbReference type="InterPro" id="IPR000719">
    <property type="entry name" value="Prot_kinase_dom"/>
</dbReference>
<dbReference type="HOGENOM" id="CLU_000288_7_18_1"/>
<dbReference type="Pfam" id="PF07714">
    <property type="entry name" value="PK_Tyr_Ser-Thr"/>
    <property type="match status" value="1"/>
</dbReference>
<dbReference type="Gene3D" id="1.10.510.10">
    <property type="entry name" value="Transferase(Phosphotransferase) domain 1"/>
    <property type="match status" value="1"/>
</dbReference>
<dbReference type="PANTHER" id="PTHR44329:SF214">
    <property type="entry name" value="PROTEIN KINASE DOMAIN-CONTAINING PROTEIN"/>
    <property type="match status" value="1"/>
</dbReference>
<dbReference type="InterPro" id="IPR011009">
    <property type="entry name" value="Kinase-like_dom_sf"/>
</dbReference>
<dbReference type="PANTHER" id="PTHR44329">
    <property type="entry name" value="SERINE/THREONINE-PROTEIN KINASE TNNI3K-RELATED"/>
    <property type="match status" value="1"/>
</dbReference>
<dbReference type="EMBL" id="KN837152">
    <property type="protein sequence ID" value="KIJ39503.1"/>
    <property type="molecule type" value="Genomic_DNA"/>
</dbReference>
<dbReference type="PROSITE" id="PS50011">
    <property type="entry name" value="PROTEIN_KINASE_DOM"/>
    <property type="match status" value="1"/>
</dbReference>
<evidence type="ECO:0000313" key="3">
    <source>
        <dbReference type="Proteomes" id="UP000054279"/>
    </source>
</evidence>
<evidence type="ECO:0000313" key="2">
    <source>
        <dbReference type="EMBL" id="KIJ39503.1"/>
    </source>
</evidence>
<accession>A0A0C9U8X0</accession>
<feature type="domain" description="Protein kinase" evidence="1">
    <location>
        <begin position="73"/>
        <end position="358"/>
    </location>
</feature>
<dbReference type="OrthoDB" id="346907at2759"/>
<dbReference type="GO" id="GO:0004674">
    <property type="term" value="F:protein serine/threonine kinase activity"/>
    <property type="evidence" value="ECO:0007669"/>
    <property type="project" value="TreeGrafter"/>
</dbReference>
<organism evidence="2 3">
    <name type="scientific">Sphaerobolus stellatus (strain SS14)</name>
    <dbReference type="NCBI Taxonomy" id="990650"/>
    <lineage>
        <taxon>Eukaryota</taxon>
        <taxon>Fungi</taxon>
        <taxon>Dikarya</taxon>
        <taxon>Basidiomycota</taxon>
        <taxon>Agaricomycotina</taxon>
        <taxon>Agaricomycetes</taxon>
        <taxon>Phallomycetidae</taxon>
        <taxon>Geastrales</taxon>
        <taxon>Sphaerobolaceae</taxon>
        <taxon>Sphaerobolus</taxon>
    </lineage>
</organism>
<dbReference type="Proteomes" id="UP000054279">
    <property type="component" value="Unassembled WGS sequence"/>
</dbReference>
<dbReference type="AlphaFoldDB" id="A0A0C9U8X0"/>
<dbReference type="InterPro" id="IPR051681">
    <property type="entry name" value="Ser/Thr_Kinases-Pseudokinases"/>
</dbReference>
<proteinExistence type="predicted"/>